<sequence>MSRDAERPATSGVNRPPPPPLKSTRPRPGVLARSEPIGIQDGGSPVGATLLQEAARRGSLRTPVLLNINGCHR</sequence>
<dbReference type="Proteomes" id="UP000314294">
    <property type="component" value="Unassembled WGS sequence"/>
</dbReference>
<organism evidence="2 3">
    <name type="scientific">Liparis tanakae</name>
    <name type="common">Tanaka's snailfish</name>
    <dbReference type="NCBI Taxonomy" id="230148"/>
    <lineage>
        <taxon>Eukaryota</taxon>
        <taxon>Metazoa</taxon>
        <taxon>Chordata</taxon>
        <taxon>Craniata</taxon>
        <taxon>Vertebrata</taxon>
        <taxon>Euteleostomi</taxon>
        <taxon>Actinopterygii</taxon>
        <taxon>Neopterygii</taxon>
        <taxon>Teleostei</taxon>
        <taxon>Neoteleostei</taxon>
        <taxon>Acanthomorphata</taxon>
        <taxon>Eupercaria</taxon>
        <taxon>Perciformes</taxon>
        <taxon>Cottioidei</taxon>
        <taxon>Cottales</taxon>
        <taxon>Liparidae</taxon>
        <taxon>Liparis</taxon>
    </lineage>
</organism>
<protein>
    <submittedName>
        <fullName evidence="2">Uncharacterized protein</fullName>
    </submittedName>
</protein>
<evidence type="ECO:0000313" key="2">
    <source>
        <dbReference type="EMBL" id="TNN38041.1"/>
    </source>
</evidence>
<gene>
    <name evidence="2" type="ORF">EYF80_051793</name>
</gene>
<dbReference type="AlphaFoldDB" id="A0A4Z2FAX8"/>
<evidence type="ECO:0000256" key="1">
    <source>
        <dbReference type="SAM" id="MobiDB-lite"/>
    </source>
</evidence>
<comment type="caution">
    <text evidence="2">The sequence shown here is derived from an EMBL/GenBank/DDBJ whole genome shotgun (WGS) entry which is preliminary data.</text>
</comment>
<keyword evidence="3" id="KW-1185">Reference proteome</keyword>
<dbReference type="EMBL" id="SRLO01001413">
    <property type="protein sequence ID" value="TNN38041.1"/>
    <property type="molecule type" value="Genomic_DNA"/>
</dbReference>
<name>A0A4Z2FAX8_9TELE</name>
<accession>A0A4Z2FAX8</accession>
<evidence type="ECO:0000313" key="3">
    <source>
        <dbReference type="Proteomes" id="UP000314294"/>
    </source>
</evidence>
<proteinExistence type="predicted"/>
<feature type="region of interest" description="Disordered" evidence="1">
    <location>
        <begin position="1"/>
        <end position="45"/>
    </location>
</feature>
<reference evidence="2 3" key="1">
    <citation type="submission" date="2019-03" db="EMBL/GenBank/DDBJ databases">
        <title>First draft genome of Liparis tanakae, snailfish: a comprehensive survey of snailfish specific genes.</title>
        <authorList>
            <person name="Kim W."/>
            <person name="Song I."/>
            <person name="Jeong J.-H."/>
            <person name="Kim D."/>
            <person name="Kim S."/>
            <person name="Ryu S."/>
            <person name="Song J.Y."/>
            <person name="Lee S.K."/>
        </authorList>
    </citation>
    <scope>NUCLEOTIDE SEQUENCE [LARGE SCALE GENOMIC DNA]</scope>
    <source>
        <tissue evidence="2">Muscle</tissue>
    </source>
</reference>